<dbReference type="EMBL" id="JAVDQD010000005">
    <property type="protein sequence ID" value="MDR6240813.1"/>
    <property type="molecule type" value="Genomic_DNA"/>
</dbReference>
<feature type="transmembrane region" description="Helical" evidence="1">
    <location>
        <begin position="164"/>
        <end position="184"/>
    </location>
</feature>
<dbReference type="InterPro" id="IPR046475">
    <property type="entry name" value="DUF6796"/>
</dbReference>
<dbReference type="RefSeq" id="WP_309941085.1">
    <property type="nucleotide sequence ID" value="NZ_AP025306.1"/>
</dbReference>
<evidence type="ECO:0000313" key="3">
    <source>
        <dbReference type="Proteomes" id="UP001185092"/>
    </source>
</evidence>
<evidence type="ECO:0000256" key="1">
    <source>
        <dbReference type="SAM" id="Phobius"/>
    </source>
</evidence>
<gene>
    <name evidence="2" type="ORF">HNQ88_003889</name>
</gene>
<keyword evidence="1" id="KW-1133">Transmembrane helix</keyword>
<keyword evidence="1" id="KW-0472">Membrane</keyword>
<feature type="transmembrane region" description="Helical" evidence="1">
    <location>
        <begin position="127"/>
        <end position="152"/>
    </location>
</feature>
<organism evidence="2 3">
    <name type="scientific">Aureibacter tunicatorum</name>
    <dbReference type="NCBI Taxonomy" id="866807"/>
    <lineage>
        <taxon>Bacteria</taxon>
        <taxon>Pseudomonadati</taxon>
        <taxon>Bacteroidota</taxon>
        <taxon>Cytophagia</taxon>
        <taxon>Cytophagales</taxon>
        <taxon>Persicobacteraceae</taxon>
        <taxon>Aureibacter</taxon>
    </lineage>
</organism>
<feature type="transmembrane region" description="Helical" evidence="1">
    <location>
        <begin position="50"/>
        <end position="73"/>
    </location>
</feature>
<name>A0AAE3XQE4_9BACT</name>
<feature type="transmembrane region" description="Helical" evidence="1">
    <location>
        <begin position="196"/>
        <end position="213"/>
    </location>
</feature>
<sequence>MTVTYKKARLSGILGIIGSSMLFYGDYLFHYVPGSTDMLYNLTQISDFKIYINAFIAVVATWLYLASVFHIYYSFSPSSPVIRNLITALFSTVFLMYGIEHAAYLSLAISAKISALHNLPLEETTAFAWKIFTGIESMGSFIALFLTLLFLIQVLRKQTLYPRWMIVFFPSILLIFKPSLSGFLTGDVWTVIIGGYYNLIMIVFFTVSTLTLWKVKEPVASFQ</sequence>
<evidence type="ECO:0000313" key="2">
    <source>
        <dbReference type="EMBL" id="MDR6240813.1"/>
    </source>
</evidence>
<protein>
    <submittedName>
        <fullName evidence="2">Uncharacterized protein</fullName>
    </submittedName>
</protein>
<dbReference type="AlphaFoldDB" id="A0AAE3XQE4"/>
<dbReference type="Pfam" id="PF20599">
    <property type="entry name" value="DUF6796"/>
    <property type="match status" value="1"/>
</dbReference>
<reference evidence="2" key="1">
    <citation type="submission" date="2023-07" db="EMBL/GenBank/DDBJ databases">
        <title>Genomic Encyclopedia of Type Strains, Phase IV (KMG-IV): sequencing the most valuable type-strain genomes for metagenomic binning, comparative biology and taxonomic classification.</title>
        <authorList>
            <person name="Goeker M."/>
        </authorList>
    </citation>
    <scope>NUCLEOTIDE SEQUENCE</scope>
    <source>
        <strain evidence="2">DSM 26174</strain>
    </source>
</reference>
<accession>A0AAE3XQE4</accession>
<keyword evidence="1" id="KW-0812">Transmembrane</keyword>
<proteinExistence type="predicted"/>
<feature type="transmembrane region" description="Helical" evidence="1">
    <location>
        <begin position="12"/>
        <end position="30"/>
    </location>
</feature>
<dbReference type="Proteomes" id="UP001185092">
    <property type="component" value="Unassembled WGS sequence"/>
</dbReference>
<feature type="transmembrane region" description="Helical" evidence="1">
    <location>
        <begin position="85"/>
        <end position="107"/>
    </location>
</feature>
<comment type="caution">
    <text evidence="2">The sequence shown here is derived from an EMBL/GenBank/DDBJ whole genome shotgun (WGS) entry which is preliminary data.</text>
</comment>
<keyword evidence="3" id="KW-1185">Reference proteome</keyword>